<evidence type="ECO:0000256" key="1">
    <source>
        <dbReference type="ARBA" id="ARBA00007227"/>
    </source>
</evidence>
<dbReference type="Pfam" id="PF06114">
    <property type="entry name" value="Peptidase_M78"/>
    <property type="match status" value="1"/>
</dbReference>
<comment type="similarity">
    <text evidence="1">Belongs to the short-chain fatty acyl-CoA assimilation regulator (ScfR) family.</text>
</comment>
<feature type="domain" description="HTH cro/C1-type" evidence="2">
    <location>
        <begin position="17"/>
        <end position="72"/>
    </location>
</feature>
<dbReference type="CDD" id="cd00093">
    <property type="entry name" value="HTH_XRE"/>
    <property type="match status" value="1"/>
</dbReference>
<protein>
    <submittedName>
        <fullName evidence="3">ImmA/IrrE family metallo-endopeptidase</fullName>
    </submittedName>
</protein>
<dbReference type="Gene3D" id="1.10.260.40">
    <property type="entry name" value="lambda repressor-like DNA-binding domains"/>
    <property type="match status" value="1"/>
</dbReference>
<comment type="caution">
    <text evidence="3">The sequence shown here is derived from an EMBL/GenBank/DDBJ whole genome shotgun (WGS) entry which is preliminary data.</text>
</comment>
<dbReference type="PROSITE" id="PS50943">
    <property type="entry name" value="HTH_CROC1"/>
    <property type="match status" value="1"/>
</dbReference>
<dbReference type="PANTHER" id="PTHR43236:SF1">
    <property type="entry name" value="BLL7220 PROTEIN"/>
    <property type="match status" value="1"/>
</dbReference>
<evidence type="ECO:0000313" key="3">
    <source>
        <dbReference type="EMBL" id="MBC9177838.1"/>
    </source>
</evidence>
<dbReference type="SMART" id="SM00530">
    <property type="entry name" value="HTH_XRE"/>
    <property type="match status" value="1"/>
</dbReference>
<dbReference type="InterPro" id="IPR010359">
    <property type="entry name" value="IrrE_HExxH"/>
</dbReference>
<sequence length="409" mass="45887">MQELKTKAKAKFIATRLREARDARGIPTLTSMASLVGVDTSAVSRWEAGLSEPSADKVLELARALNVRPSYFFRPHFQHGNAPAFLRSLASARKRDLARQRARLRWLQEISQVVQHYVSLPPVDLPPHLQAVDYRTLRDEDIEGIASDLRAHWKLGNQPIGNVIEVVERAGFVVGRDEMGTTALDGLCNWSVLDGRPYLLLAEDKMSFFRRQMDTAHEMAHALLHRHVSEAQLREDFDLIEAQAFRLASAFLMPADSFALAARTPTLNGLLMLKDRWRVSVKAMIRRCRDLNLIVNDEATQLYKYYSAKGWNREEPMDRSVPLFQPKLLAKALTLIVDSRTRSKADLLASDFTVPGHDVATLIGLDSDWFSTGEVIQLAPTGARQPASTTSAGEIVEIDFAGHRRRPGN</sequence>
<proteinExistence type="inferred from homology"/>
<evidence type="ECO:0000259" key="2">
    <source>
        <dbReference type="PROSITE" id="PS50943"/>
    </source>
</evidence>
<organism evidence="3 4">
    <name type="scientific">Pseudoroseomonas ludipueritiae</name>
    <dbReference type="NCBI Taxonomy" id="198093"/>
    <lineage>
        <taxon>Bacteria</taxon>
        <taxon>Pseudomonadati</taxon>
        <taxon>Pseudomonadota</taxon>
        <taxon>Alphaproteobacteria</taxon>
        <taxon>Acetobacterales</taxon>
        <taxon>Acetobacteraceae</taxon>
        <taxon>Pseudoroseomonas</taxon>
    </lineage>
</organism>
<dbReference type="SUPFAM" id="SSF47413">
    <property type="entry name" value="lambda repressor-like DNA-binding domains"/>
    <property type="match status" value="1"/>
</dbReference>
<keyword evidence="4" id="KW-1185">Reference proteome</keyword>
<dbReference type="PANTHER" id="PTHR43236">
    <property type="entry name" value="ANTITOXIN HIGA1"/>
    <property type="match status" value="1"/>
</dbReference>
<dbReference type="InterPro" id="IPR001387">
    <property type="entry name" value="Cro/C1-type_HTH"/>
</dbReference>
<dbReference type="RefSeq" id="WP_187778957.1">
    <property type="nucleotide sequence ID" value="NZ_JACTUZ010000051.1"/>
</dbReference>
<dbReference type="InterPro" id="IPR052345">
    <property type="entry name" value="Rad_response_metalloprotease"/>
</dbReference>
<name>A0ABR7R829_9PROT</name>
<dbReference type="Pfam" id="PF01381">
    <property type="entry name" value="HTH_3"/>
    <property type="match status" value="1"/>
</dbReference>
<dbReference type="InterPro" id="IPR010982">
    <property type="entry name" value="Lambda_DNA-bd_dom_sf"/>
</dbReference>
<reference evidence="3 4" key="1">
    <citation type="journal article" date="2009" name="Int. J. Syst. Evol. Microbiol.">
        <title>Transfer of Teichococcus ludipueritiae and Muricoccus roseus to the genus Roseomonas, as Roseomonas ludipueritiae comb. nov. and Roseomonas rosea comb. nov., respectively, and emended description of the genus Roseomonas.</title>
        <authorList>
            <person name="Sanchez-Porro C."/>
            <person name="Gallego V."/>
            <person name="Busse H.J."/>
            <person name="Kampfer P."/>
            <person name="Ventosa A."/>
        </authorList>
    </citation>
    <scope>NUCLEOTIDE SEQUENCE [LARGE SCALE GENOMIC DNA]</scope>
    <source>
        <strain evidence="3 4">DSM 14915</strain>
    </source>
</reference>
<dbReference type="EMBL" id="JACTUZ010000051">
    <property type="protein sequence ID" value="MBC9177838.1"/>
    <property type="molecule type" value="Genomic_DNA"/>
</dbReference>
<evidence type="ECO:0000313" key="4">
    <source>
        <dbReference type="Proteomes" id="UP000603940"/>
    </source>
</evidence>
<dbReference type="Proteomes" id="UP000603940">
    <property type="component" value="Unassembled WGS sequence"/>
</dbReference>
<accession>A0ABR7R829</accession>
<gene>
    <name evidence="3" type="ORF">IBL25_12890</name>
</gene>